<proteinExistence type="inferred from homology"/>
<evidence type="ECO:0000256" key="2">
    <source>
        <dbReference type="ARBA" id="ARBA00022723"/>
    </source>
</evidence>
<evidence type="ECO:0000256" key="1">
    <source>
        <dbReference type="ARBA" id="ARBA00001954"/>
    </source>
</evidence>
<dbReference type="SMART" id="SM00558">
    <property type="entry name" value="JmjC"/>
    <property type="match status" value="1"/>
</dbReference>
<name>A0AAW0V503_SCYPA</name>
<reference evidence="12 13" key="1">
    <citation type="submission" date="2023-03" db="EMBL/GenBank/DDBJ databases">
        <title>High-quality genome of Scylla paramamosain provides insights in environmental adaptation.</title>
        <authorList>
            <person name="Zhang L."/>
        </authorList>
    </citation>
    <scope>NUCLEOTIDE SEQUENCE [LARGE SCALE GENOMIC DNA]</scope>
    <source>
        <strain evidence="12">LZ_2023a</strain>
        <tissue evidence="12">Muscle</tissue>
    </source>
</reference>
<dbReference type="PANTHER" id="PTHR12480">
    <property type="entry name" value="ARGININE DEMETHYLASE AND LYSYL-HYDROXYLASE JMJD"/>
    <property type="match status" value="1"/>
</dbReference>
<dbReference type="GO" id="GO:0043565">
    <property type="term" value="F:sequence-specific DNA binding"/>
    <property type="evidence" value="ECO:0007669"/>
    <property type="project" value="TreeGrafter"/>
</dbReference>
<organism evidence="12 13">
    <name type="scientific">Scylla paramamosain</name>
    <name type="common">Mud crab</name>
    <dbReference type="NCBI Taxonomy" id="85552"/>
    <lineage>
        <taxon>Eukaryota</taxon>
        <taxon>Metazoa</taxon>
        <taxon>Ecdysozoa</taxon>
        <taxon>Arthropoda</taxon>
        <taxon>Crustacea</taxon>
        <taxon>Multicrustacea</taxon>
        <taxon>Malacostraca</taxon>
        <taxon>Eumalacostraca</taxon>
        <taxon>Eucarida</taxon>
        <taxon>Decapoda</taxon>
        <taxon>Pleocyemata</taxon>
        <taxon>Brachyura</taxon>
        <taxon>Eubrachyura</taxon>
        <taxon>Portunoidea</taxon>
        <taxon>Portunidae</taxon>
        <taxon>Portuninae</taxon>
        <taxon>Scylla</taxon>
    </lineage>
</organism>
<evidence type="ECO:0000256" key="8">
    <source>
        <dbReference type="ARBA" id="ARBA00078704"/>
    </source>
</evidence>
<dbReference type="PANTHER" id="PTHR12480:SF6">
    <property type="entry name" value="2-OXOGLUTARATE AND IRON-DEPENDENT OXYGENASE JMJD4"/>
    <property type="match status" value="1"/>
</dbReference>
<evidence type="ECO:0000259" key="11">
    <source>
        <dbReference type="PROSITE" id="PS51184"/>
    </source>
</evidence>
<dbReference type="InterPro" id="IPR041667">
    <property type="entry name" value="Cupin_8"/>
</dbReference>
<dbReference type="GO" id="GO:0005737">
    <property type="term" value="C:cytoplasm"/>
    <property type="evidence" value="ECO:0007669"/>
    <property type="project" value="TreeGrafter"/>
</dbReference>
<evidence type="ECO:0000256" key="9">
    <source>
        <dbReference type="ARBA" id="ARBA00080747"/>
    </source>
</evidence>
<feature type="domain" description="JmjC" evidence="11">
    <location>
        <begin position="178"/>
        <end position="338"/>
    </location>
</feature>
<dbReference type="FunFam" id="2.60.120.650:FF:000030">
    <property type="entry name" value="JmjC domain-containing protein 4"/>
    <property type="match status" value="1"/>
</dbReference>
<comment type="similarity">
    <text evidence="5">Belongs to the JMJD6 family.</text>
</comment>
<evidence type="ECO:0000256" key="7">
    <source>
        <dbReference type="ARBA" id="ARBA00067203"/>
    </source>
</evidence>
<dbReference type="GO" id="GO:0016706">
    <property type="term" value="F:2-oxoglutarate-dependent dioxygenase activity"/>
    <property type="evidence" value="ECO:0007669"/>
    <property type="project" value="UniProtKB-ARBA"/>
</dbReference>
<evidence type="ECO:0000256" key="3">
    <source>
        <dbReference type="ARBA" id="ARBA00023002"/>
    </source>
</evidence>
<dbReference type="InterPro" id="IPR050910">
    <property type="entry name" value="JMJD6_ArgDemeth/LysHydrox"/>
</dbReference>
<dbReference type="InterPro" id="IPR003347">
    <property type="entry name" value="JmjC_dom"/>
</dbReference>
<keyword evidence="13" id="KW-1185">Reference proteome</keyword>
<keyword evidence="2" id="KW-0479">Metal-binding</keyword>
<evidence type="ECO:0000313" key="13">
    <source>
        <dbReference type="Proteomes" id="UP001487740"/>
    </source>
</evidence>
<dbReference type="AlphaFoldDB" id="A0AAW0V503"/>
<evidence type="ECO:0000256" key="10">
    <source>
        <dbReference type="ARBA" id="ARBA00082904"/>
    </source>
</evidence>
<protein>
    <recommendedName>
        <fullName evidence="7">2-oxoglutarate and iron-dependent oxygenase JMJD4</fullName>
    </recommendedName>
    <alternativeName>
        <fullName evidence="8">JmjC domain-containing protein 4</fullName>
    </alternativeName>
    <alternativeName>
        <fullName evidence="10">Jumonji domain-containing protein 4</fullName>
    </alternativeName>
    <alternativeName>
        <fullName evidence="9">Lysyl-hydroxylase JMJD4</fullName>
    </alternativeName>
</protein>
<dbReference type="GO" id="GO:0005634">
    <property type="term" value="C:nucleus"/>
    <property type="evidence" value="ECO:0007669"/>
    <property type="project" value="TreeGrafter"/>
</dbReference>
<dbReference type="GO" id="GO:0045905">
    <property type="term" value="P:positive regulation of translational termination"/>
    <property type="evidence" value="ECO:0007669"/>
    <property type="project" value="TreeGrafter"/>
</dbReference>
<dbReference type="Gene3D" id="2.60.120.650">
    <property type="entry name" value="Cupin"/>
    <property type="match status" value="1"/>
</dbReference>
<evidence type="ECO:0000256" key="4">
    <source>
        <dbReference type="ARBA" id="ARBA00023004"/>
    </source>
</evidence>
<comment type="cofactor">
    <cofactor evidence="1">
        <name>Fe(2+)</name>
        <dbReference type="ChEBI" id="CHEBI:29033"/>
    </cofactor>
</comment>
<evidence type="ECO:0000256" key="6">
    <source>
        <dbReference type="ARBA" id="ARBA00047762"/>
    </source>
</evidence>
<evidence type="ECO:0000313" key="12">
    <source>
        <dbReference type="EMBL" id="KAK8406493.1"/>
    </source>
</evidence>
<comment type="catalytic activity">
    <reaction evidence="6">
        <text>L-lysyl-[protein] + 2-oxoglutarate + O2 = 4-hydroxy-L-lysyl-[protein] + succinate + CO2</text>
        <dbReference type="Rhea" id="RHEA:57156"/>
        <dbReference type="Rhea" id="RHEA-COMP:9752"/>
        <dbReference type="Rhea" id="RHEA-COMP:15084"/>
        <dbReference type="ChEBI" id="CHEBI:15379"/>
        <dbReference type="ChEBI" id="CHEBI:16526"/>
        <dbReference type="ChEBI" id="CHEBI:16810"/>
        <dbReference type="ChEBI" id="CHEBI:29969"/>
        <dbReference type="ChEBI" id="CHEBI:30031"/>
        <dbReference type="ChEBI" id="CHEBI:141495"/>
    </reaction>
</comment>
<dbReference type="GO" id="GO:0140096">
    <property type="term" value="F:catalytic activity, acting on a protein"/>
    <property type="evidence" value="ECO:0007669"/>
    <property type="project" value="UniProtKB-ARBA"/>
</dbReference>
<dbReference type="Proteomes" id="UP001487740">
    <property type="component" value="Unassembled WGS sequence"/>
</dbReference>
<keyword evidence="4" id="KW-0408">Iron</keyword>
<dbReference type="PROSITE" id="PS51184">
    <property type="entry name" value="JMJC"/>
    <property type="match status" value="1"/>
</dbReference>
<dbReference type="Pfam" id="PF13621">
    <property type="entry name" value="Cupin_8"/>
    <property type="match status" value="1"/>
</dbReference>
<dbReference type="GO" id="GO:0046872">
    <property type="term" value="F:metal ion binding"/>
    <property type="evidence" value="ECO:0007669"/>
    <property type="project" value="UniProtKB-KW"/>
</dbReference>
<sequence>MKRITYAHRHDSQLYTRAASQVHKKTQEPRPSELGLLRLPQSHSLQMIELSGAECSPCHDAPAPLPAFPRVTEPLSYDEFFREYLEKNRPCVFSARFTEGWRARRAWVAADGTPDVDYLARHFGEAKVPVANCDQKHYDSQEKKTYTLQEYIQYWKNARESSEGKKLCLYLKDWHFVQAYPDYGAYTTLQYFASDWLNEFWKVREDIQDDYQFVYLGPKGSWTPFHADVFRSYSWSTNICGRKRWVFYPPGEEQYLRDTFGTPVYDIDSTELSDTSKYPKAASASGRLEVIQEQGQTIFVPSGWYHQVWNLEDTISINHNWLNGTNIHIAWEFLVESLNQVEYAIQDCSSMDEWPEQCQLLLRATHGMDYHEFYVMLRTVARRRINLLRGAEDVISFGQWRLGKNHATYDLRRIKWCLEKLLDDQHTEGLRIFSKIEEPPSQLLEEVTVALS</sequence>
<dbReference type="SUPFAM" id="SSF51197">
    <property type="entry name" value="Clavaminate synthase-like"/>
    <property type="match status" value="1"/>
</dbReference>
<evidence type="ECO:0000256" key="5">
    <source>
        <dbReference type="ARBA" id="ARBA00038068"/>
    </source>
</evidence>
<dbReference type="EMBL" id="JARAKH010000002">
    <property type="protein sequence ID" value="KAK8406493.1"/>
    <property type="molecule type" value="Genomic_DNA"/>
</dbReference>
<accession>A0AAW0V503</accession>
<gene>
    <name evidence="12" type="ORF">O3P69_007261</name>
</gene>
<keyword evidence="3" id="KW-0560">Oxidoreductase</keyword>
<comment type="caution">
    <text evidence="12">The sequence shown here is derived from an EMBL/GenBank/DDBJ whole genome shotgun (WGS) entry which is preliminary data.</text>
</comment>